<name>A0A368GCQ8_ANCCA</name>
<evidence type="ECO:0000313" key="2">
    <source>
        <dbReference type="EMBL" id="RCN40800.1"/>
    </source>
</evidence>
<evidence type="ECO:0000256" key="1">
    <source>
        <dbReference type="SAM" id="SignalP"/>
    </source>
</evidence>
<sequence>MRVTWLLLCSACVVWAVEDDKNDVIQETIRYLLDFSEVPNVNSTAPSFRQSHRTAATMQSIYETFIEDDGSDDGNVVRGIDPALGKLDGHEVLIFDISGFEKEQVMRGELHFYLRRKDAAKSGRARQLRAKSLCVNEYCSENQQLQTIRVSAEKVIWDATKPLAESNALGASQLVVRVSPAIEVLIAKKIYLNRNVSM</sequence>
<evidence type="ECO:0000313" key="3">
    <source>
        <dbReference type="Proteomes" id="UP000252519"/>
    </source>
</evidence>
<comment type="caution">
    <text evidence="2">The sequence shown here is derived from an EMBL/GenBank/DDBJ whole genome shotgun (WGS) entry which is preliminary data.</text>
</comment>
<reference evidence="2 3" key="1">
    <citation type="submission" date="2014-10" db="EMBL/GenBank/DDBJ databases">
        <title>Draft genome of the hookworm Ancylostoma caninum.</title>
        <authorList>
            <person name="Mitreva M."/>
        </authorList>
    </citation>
    <scope>NUCLEOTIDE SEQUENCE [LARGE SCALE GENOMIC DNA]</scope>
    <source>
        <strain evidence="2 3">Baltimore</strain>
    </source>
</reference>
<dbReference type="Proteomes" id="UP000252519">
    <property type="component" value="Unassembled WGS sequence"/>
</dbReference>
<organism evidence="2 3">
    <name type="scientific">Ancylostoma caninum</name>
    <name type="common">Dog hookworm</name>
    <dbReference type="NCBI Taxonomy" id="29170"/>
    <lineage>
        <taxon>Eukaryota</taxon>
        <taxon>Metazoa</taxon>
        <taxon>Ecdysozoa</taxon>
        <taxon>Nematoda</taxon>
        <taxon>Chromadorea</taxon>
        <taxon>Rhabditida</taxon>
        <taxon>Rhabditina</taxon>
        <taxon>Rhabditomorpha</taxon>
        <taxon>Strongyloidea</taxon>
        <taxon>Ancylostomatidae</taxon>
        <taxon>Ancylostomatinae</taxon>
        <taxon>Ancylostoma</taxon>
    </lineage>
</organism>
<keyword evidence="3" id="KW-1185">Reference proteome</keyword>
<keyword evidence="1" id="KW-0732">Signal</keyword>
<dbReference type="AlphaFoldDB" id="A0A368GCQ8"/>
<gene>
    <name evidence="2" type="ORF">ANCCAN_13255</name>
</gene>
<protein>
    <recommendedName>
        <fullName evidence="4">TGF-beta propeptide</fullName>
    </recommendedName>
</protein>
<dbReference type="EMBL" id="JOJR01000266">
    <property type="protein sequence ID" value="RCN40800.1"/>
    <property type="molecule type" value="Genomic_DNA"/>
</dbReference>
<feature type="chain" id="PRO_5016827616" description="TGF-beta propeptide" evidence="1">
    <location>
        <begin position="17"/>
        <end position="198"/>
    </location>
</feature>
<dbReference type="OrthoDB" id="5987191at2759"/>
<feature type="signal peptide" evidence="1">
    <location>
        <begin position="1"/>
        <end position="16"/>
    </location>
</feature>
<proteinExistence type="predicted"/>
<dbReference type="STRING" id="29170.A0A368GCQ8"/>
<accession>A0A368GCQ8</accession>
<evidence type="ECO:0008006" key="4">
    <source>
        <dbReference type="Google" id="ProtNLM"/>
    </source>
</evidence>